<dbReference type="PANTHER" id="PTHR36438">
    <property type="entry name" value="IRON-SULFUR CLUSTER REPAIR PROTEIN YTFE"/>
    <property type="match status" value="1"/>
</dbReference>
<dbReference type="EMBL" id="SJPP01000004">
    <property type="protein sequence ID" value="TWU05224.1"/>
    <property type="molecule type" value="Genomic_DNA"/>
</dbReference>
<dbReference type="NCBIfam" id="TIGR03652">
    <property type="entry name" value="FeS_repair_RIC"/>
    <property type="match status" value="1"/>
</dbReference>
<keyword evidence="2" id="KW-0963">Cytoplasm</keyword>
<gene>
    <name evidence="6" type="primary">ytfE</name>
    <name evidence="6" type="ORF">CA54_59120</name>
</gene>
<organism evidence="6 7">
    <name type="scientific">Symmachiella macrocystis</name>
    <dbReference type="NCBI Taxonomy" id="2527985"/>
    <lineage>
        <taxon>Bacteria</taxon>
        <taxon>Pseudomonadati</taxon>
        <taxon>Planctomycetota</taxon>
        <taxon>Planctomycetia</taxon>
        <taxon>Planctomycetales</taxon>
        <taxon>Planctomycetaceae</taxon>
        <taxon>Symmachiella</taxon>
    </lineage>
</organism>
<dbReference type="Pfam" id="PF04405">
    <property type="entry name" value="ScdA_N"/>
    <property type="match status" value="1"/>
</dbReference>
<comment type="subcellular location">
    <subcellularLocation>
        <location evidence="1">Cytoplasm</location>
    </subcellularLocation>
</comment>
<dbReference type="Pfam" id="PF01814">
    <property type="entry name" value="Hemerythrin"/>
    <property type="match status" value="1"/>
</dbReference>
<accession>A0A5C6B413</accession>
<feature type="domain" description="Hemerythrin-like" evidence="5">
    <location>
        <begin position="90"/>
        <end position="233"/>
    </location>
</feature>
<dbReference type="GO" id="GO:0005737">
    <property type="term" value="C:cytoplasm"/>
    <property type="evidence" value="ECO:0007669"/>
    <property type="project" value="UniProtKB-SubCell"/>
</dbReference>
<evidence type="ECO:0000313" key="6">
    <source>
        <dbReference type="EMBL" id="TWU05224.1"/>
    </source>
</evidence>
<keyword evidence="7" id="KW-1185">Reference proteome</keyword>
<dbReference type="InterPro" id="IPR019903">
    <property type="entry name" value="RIC_family"/>
</dbReference>
<comment type="caution">
    <text evidence="6">The sequence shown here is derived from an EMBL/GenBank/DDBJ whole genome shotgun (WGS) entry which is preliminary data.</text>
</comment>
<dbReference type="InterPro" id="IPR038062">
    <property type="entry name" value="ScdA-like_N_sf"/>
</dbReference>
<evidence type="ECO:0000313" key="7">
    <source>
        <dbReference type="Proteomes" id="UP000320735"/>
    </source>
</evidence>
<name>A0A5C6B413_9PLAN</name>
<proteinExistence type="predicted"/>
<dbReference type="GO" id="GO:0046872">
    <property type="term" value="F:metal ion binding"/>
    <property type="evidence" value="ECO:0007669"/>
    <property type="project" value="UniProtKB-KW"/>
</dbReference>
<dbReference type="PANTHER" id="PTHR36438:SF1">
    <property type="entry name" value="IRON-SULFUR CLUSTER REPAIR PROTEIN YTFE"/>
    <property type="match status" value="1"/>
</dbReference>
<evidence type="ECO:0000256" key="1">
    <source>
        <dbReference type="ARBA" id="ARBA00004496"/>
    </source>
</evidence>
<protein>
    <submittedName>
        <fullName evidence="6">Iron-sulfur cluster repair protein YtfE</fullName>
    </submittedName>
</protein>
<keyword evidence="4" id="KW-0408">Iron</keyword>
<dbReference type="InterPro" id="IPR012312">
    <property type="entry name" value="Hemerythrin-like"/>
</dbReference>
<evidence type="ECO:0000256" key="4">
    <source>
        <dbReference type="ARBA" id="ARBA00023004"/>
    </source>
</evidence>
<dbReference type="Proteomes" id="UP000320735">
    <property type="component" value="Unassembled WGS sequence"/>
</dbReference>
<keyword evidence="3" id="KW-0479">Metal-binding</keyword>
<dbReference type="RefSeq" id="WP_146374315.1">
    <property type="nucleotide sequence ID" value="NZ_SJPP01000004.1"/>
</dbReference>
<reference evidence="6 7" key="1">
    <citation type="submission" date="2019-02" db="EMBL/GenBank/DDBJ databases">
        <title>Deep-cultivation of Planctomycetes and their phenomic and genomic characterization uncovers novel biology.</title>
        <authorList>
            <person name="Wiegand S."/>
            <person name="Jogler M."/>
            <person name="Boedeker C."/>
            <person name="Pinto D."/>
            <person name="Vollmers J."/>
            <person name="Rivas-Marin E."/>
            <person name="Kohn T."/>
            <person name="Peeters S.H."/>
            <person name="Heuer A."/>
            <person name="Rast P."/>
            <person name="Oberbeckmann S."/>
            <person name="Bunk B."/>
            <person name="Jeske O."/>
            <person name="Meyerdierks A."/>
            <person name="Storesund J.E."/>
            <person name="Kallscheuer N."/>
            <person name="Luecker S."/>
            <person name="Lage O.M."/>
            <person name="Pohl T."/>
            <person name="Merkel B.J."/>
            <person name="Hornburger P."/>
            <person name="Mueller R.-W."/>
            <person name="Bruemmer F."/>
            <person name="Labrenz M."/>
            <person name="Spormann A.M."/>
            <person name="Op Den Camp H."/>
            <person name="Overmann J."/>
            <person name="Amann R."/>
            <person name="Jetten M.S.M."/>
            <person name="Mascher T."/>
            <person name="Medema M.H."/>
            <person name="Devos D.P."/>
            <person name="Kaster A.-K."/>
            <person name="Ovreas L."/>
            <person name="Rohde M."/>
            <person name="Galperin M.Y."/>
            <person name="Jogler C."/>
        </authorList>
    </citation>
    <scope>NUCLEOTIDE SEQUENCE [LARGE SCALE GENOMIC DNA]</scope>
    <source>
        <strain evidence="6 7">CA54</strain>
    </source>
</reference>
<evidence type="ECO:0000259" key="5">
    <source>
        <dbReference type="Pfam" id="PF01814"/>
    </source>
</evidence>
<dbReference type="OrthoDB" id="9797132at2"/>
<dbReference type="AlphaFoldDB" id="A0A5C6B413"/>
<evidence type="ECO:0000256" key="3">
    <source>
        <dbReference type="ARBA" id="ARBA00022723"/>
    </source>
</evidence>
<dbReference type="Gene3D" id="1.10.3910.10">
    <property type="entry name" value="SP0561-like"/>
    <property type="match status" value="1"/>
</dbReference>
<dbReference type="CDD" id="cd12108">
    <property type="entry name" value="Hr-like"/>
    <property type="match status" value="1"/>
</dbReference>
<dbReference type="Gene3D" id="1.20.120.520">
    <property type="entry name" value="nmb1532 protein domain like"/>
    <property type="match status" value="1"/>
</dbReference>
<sequence>MTKPLNLADSVGQWVTEYPATSRVFEQHKIDYCCGGGQPLEAACRTGQIDAQSVLEKLHDVIACGAGEDASENDFASKSLADMCDSIEATHHEYLKRELPRLTQLVDKVVSVHGKQHAWLERMGTSFQQLRDELVPHMLKEEQILFPAIRTIEQSGALPTFPFGSVDNPIRMMEHEHDVAGQALRDIREASSDFTLPDGGCNTFRAMLDGLRELEADLHRHIHKENNVLFPRASQLAAELGEASAQDAAAR</sequence>
<evidence type="ECO:0000256" key="2">
    <source>
        <dbReference type="ARBA" id="ARBA00022490"/>
    </source>
</evidence>